<dbReference type="PANTHER" id="PTHR43537:SF5">
    <property type="entry name" value="UXU OPERON TRANSCRIPTIONAL REGULATOR"/>
    <property type="match status" value="1"/>
</dbReference>
<name>A0A5J6HXA7_STRC4</name>
<evidence type="ECO:0000256" key="1">
    <source>
        <dbReference type="ARBA" id="ARBA00023015"/>
    </source>
</evidence>
<dbReference type="InterPro" id="IPR000485">
    <property type="entry name" value="AsnC-type_HTH_dom"/>
</dbReference>
<protein>
    <submittedName>
        <fullName evidence="5">GntR family transcriptional regulator</fullName>
    </submittedName>
</protein>
<dbReference type="InterPro" id="IPR036388">
    <property type="entry name" value="WH-like_DNA-bd_sf"/>
</dbReference>
<dbReference type="Pfam" id="PF00392">
    <property type="entry name" value="GntR"/>
    <property type="match status" value="1"/>
</dbReference>
<dbReference type="SUPFAM" id="SSF48008">
    <property type="entry name" value="GntR ligand-binding domain-like"/>
    <property type="match status" value="1"/>
</dbReference>
<dbReference type="PRINTS" id="PR00033">
    <property type="entry name" value="HTHASNC"/>
</dbReference>
<evidence type="ECO:0000313" key="5">
    <source>
        <dbReference type="EMBL" id="QEV23063.1"/>
    </source>
</evidence>
<dbReference type="PANTHER" id="PTHR43537">
    <property type="entry name" value="TRANSCRIPTIONAL REGULATOR, GNTR FAMILY"/>
    <property type="match status" value="1"/>
</dbReference>
<keyword evidence="2" id="KW-0238">DNA-binding</keyword>
<dbReference type="CDD" id="cd07377">
    <property type="entry name" value="WHTH_GntR"/>
    <property type="match status" value="1"/>
</dbReference>
<dbReference type="InterPro" id="IPR036390">
    <property type="entry name" value="WH_DNA-bd_sf"/>
</dbReference>
<dbReference type="InterPro" id="IPR000524">
    <property type="entry name" value="Tscrpt_reg_HTH_GntR"/>
</dbReference>
<keyword evidence="1" id="KW-0805">Transcription regulation</keyword>
<dbReference type="GeneID" id="91414870"/>
<dbReference type="AlphaFoldDB" id="A0A5J6HXA7"/>
<evidence type="ECO:0000259" key="4">
    <source>
        <dbReference type="PROSITE" id="PS50949"/>
    </source>
</evidence>
<dbReference type="GO" id="GO:0043565">
    <property type="term" value="F:sequence-specific DNA binding"/>
    <property type="evidence" value="ECO:0007669"/>
    <property type="project" value="InterPro"/>
</dbReference>
<dbReference type="RefSeq" id="WP_086847423.1">
    <property type="nucleotide sequence ID" value="NZ_BMTB01000008.1"/>
</dbReference>
<dbReference type="PROSITE" id="PS50949">
    <property type="entry name" value="HTH_GNTR"/>
    <property type="match status" value="1"/>
</dbReference>
<dbReference type="PRINTS" id="PR00035">
    <property type="entry name" value="HTHGNTR"/>
</dbReference>
<organism evidence="5 6">
    <name type="scientific">Streptomyces coeruleorubidus</name>
    <dbReference type="NCBI Taxonomy" id="116188"/>
    <lineage>
        <taxon>Bacteria</taxon>
        <taxon>Bacillati</taxon>
        <taxon>Actinomycetota</taxon>
        <taxon>Actinomycetes</taxon>
        <taxon>Kitasatosporales</taxon>
        <taxon>Streptomycetaceae</taxon>
        <taxon>Streptomyces</taxon>
    </lineage>
</organism>
<feature type="domain" description="HTH gntR-type" evidence="4">
    <location>
        <begin position="10"/>
        <end position="77"/>
    </location>
</feature>
<dbReference type="Gene3D" id="1.20.120.530">
    <property type="entry name" value="GntR ligand-binding domain-like"/>
    <property type="match status" value="1"/>
</dbReference>
<sequence>MSLDSPVSRRLLSDEVFHRLRDSIVRGELAPGEKVKDSELAERLGLSRTPVREALARLADSGLVEAKPGVYTRITTLNRRDVEKTLAVLRSLDQLAVETAVPVMTEQDLQAMRQANRDFERAVAANDTDAALAADDRFHAVPIAAADNPVLSRIVEQLHPQIHRILYRKFSTLLGGRNTIEHHGRLVDVCAGGDARAAAELSGQHWSELGGHINRLFDTNQFTDAGAGSA</sequence>
<dbReference type="Gene3D" id="1.10.10.10">
    <property type="entry name" value="Winged helix-like DNA-binding domain superfamily/Winged helix DNA-binding domain"/>
    <property type="match status" value="1"/>
</dbReference>
<dbReference type="GO" id="GO:0003700">
    <property type="term" value="F:DNA-binding transcription factor activity"/>
    <property type="evidence" value="ECO:0007669"/>
    <property type="project" value="InterPro"/>
</dbReference>
<evidence type="ECO:0000313" key="6">
    <source>
        <dbReference type="Proteomes" id="UP000326598"/>
    </source>
</evidence>
<evidence type="ECO:0000256" key="3">
    <source>
        <dbReference type="ARBA" id="ARBA00023163"/>
    </source>
</evidence>
<dbReference type="SUPFAM" id="SSF46785">
    <property type="entry name" value="Winged helix' DNA-binding domain"/>
    <property type="match status" value="1"/>
</dbReference>
<dbReference type="Proteomes" id="UP000326598">
    <property type="component" value="Chromosome"/>
</dbReference>
<dbReference type="SMART" id="SM00895">
    <property type="entry name" value="FCD"/>
    <property type="match status" value="1"/>
</dbReference>
<dbReference type="EMBL" id="CP023694">
    <property type="protein sequence ID" value="QEV23063.1"/>
    <property type="molecule type" value="Genomic_DNA"/>
</dbReference>
<dbReference type="InterPro" id="IPR008920">
    <property type="entry name" value="TF_FadR/GntR_C"/>
</dbReference>
<dbReference type="KEGG" id="scoe:CP976_01980"/>
<keyword evidence="3" id="KW-0804">Transcription</keyword>
<accession>A0A5J6HXA7</accession>
<evidence type="ECO:0000256" key="2">
    <source>
        <dbReference type="ARBA" id="ARBA00023125"/>
    </source>
</evidence>
<proteinExistence type="predicted"/>
<dbReference type="SMART" id="SM00345">
    <property type="entry name" value="HTH_GNTR"/>
    <property type="match status" value="1"/>
</dbReference>
<dbReference type="Pfam" id="PF07729">
    <property type="entry name" value="FCD"/>
    <property type="match status" value="1"/>
</dbReference>
<gene>
    <name evidence="5" type="ORF">CP976_01980</name>
</gene>
<dbReference type="InterPro" id="IPR011711">
    <property type="entry name" value="GntR_C"/>
</dbReference>
<reference evidence="5 6" key="1">
    <citation type="submission" date="2017-09" db="EMBL/GenBank/DDBJ databases">
        <authorList>
            <person name="Lee N."/>
            <person name="Cho B.-K."/>
        </authorList>
    </citation>
    <scope>NUCLEOTIDE SEQUENCE [LARGE SCALE GENOMIC DNA]</scope>
    <source>
        <strain evidence="5 6">ATCC 13740</strain>
    </source>
</reference>